<proteinExistence type="predicted"/>
<dbReference type="Proteomes" id="UP001272137">
    <property type="component" value="Unassembled WGS sequence"/>
</dbReference>
<protein>
    <submittedName>
        <fullName evidence="2">Uncharacterized protein</fullName>
    </submittedName>
</protein>
<feature type="region of interest" description="Disordered" evidence="1">
    <location>
        <begin position="1"/>
        <end position="27"/>
    </location>
</feature>
<gene>
    <name evidence="2" type="ORF">C7S16_3955</name>
</gene>
<evidence type="ECO:0000313" key="3">
    <source>
        <dbReference type="Proteomes" id="UP001272137"/>
    </source>
</evidence>
<comment type="caution">
    <text evidence="2">The sequence shown here is derived from an EMBL/GenBank/DDBJ whole genome shotgun (WGS) entry which is preliminary data.</text>
</comment>
<reference evidence="2" key="1">
    <citation type="submission" date="2018-08" db="EMBL/GenBank/DDBJ databases">
        <title>Identification of Burkholderia cepacia strains that express a Burkholderia pseudomallei-like capsular polysaccharide.</title>
        <authorList>
            <person name="Burtnick M.N."/>
            <person name="Vongsouvath M."/>
            <person name="Newton P."/>
            <person name="Wuthiekanun V."/>
            <person name="Limmathurotsakul D."/>
            <person name="Brett P.J."/>
            <person name="Chantratita N."/>
            <person name="Dance D.A."/>
        </authorList>
    </citation>
    <scope>NUCLEOTIDE SEQUENCE</scope>
    <source>
        <strain evidence="2">SBXCC001</strain>
    </source>
</reference>
<dbReference type="AlphaFoldDB" id="A0AAW9CVB5"/>
<evidence type="ECO:0000313" key="2">
    <source>
        <dbReference type="EMBL" id="MDW9254875.1"/>
    </source>
</evidence>
<dbReference type="EMBL" id="QXCT01000002">
    <property type="protein sequence ID" value="MDW9254875.1"/>
    <property type="molecule type" value="Genomic_DNA"/>
</dbReference>
<evidence type="ECO:0000256" key="1">
    <source>
        <dbReference type="SAM" id="MobiDB-lite"/>
    </source>
</evidence>
<accession>A0AAW9CVB5</accession>
<sequence>MDPVPRRPFRQRSAESPAQEKTAEHAVRRRSLVVRAARILQLAVTVQAG</sequence>
<organism evidence="2 3">
    <name type="scientific">Burkholderia thailandensis</name>
    <dbReference type="NCBI Taxonomy" id="57975"/>
    <lineage>
        <taxon>Bacteria</taxon>
        <taxon>Pseudomonadati</taxon>
        <taxon>Pseudomonadota</taxon>
        <taxon>Betaproteobacteria</taxon>
        <taxon>Burkholderiales</taxon>
        <taxon>Burkholderiaceae</taxon>
        <taxon>Burkholderia</taxon>
        <taxon>pseudomallei group</taxon>
    </lineage>
</organism>
<name>A0AAW9CVB5_BURTH</name>